<evidence type="ECO:0000313" key="1">
    <source>
        <dbReference type="EMBL" id="KAA6333607.1"/>
    </source>
</evidence>
<dbReference type="AlphaFoldDB" id="A0A5J4RI75"/>
<gene>
    <name evidence="1" type="ORF">EZS28_053150</name>
</gene>
<reference evidence="1 2" key="1">
    <citation type="submission" date="2019-03" db="EMBL/GenBank/DDBJ databases">
        <title>Single cell metagenomics reveals metabolic interactions within the superorganism composed of flagellate Streblomastix strix and complex community of Bacteroidetes bacteria on its surface.</title>
        <authorList>
            <person name="Treitli S.C."/>
            <person name="Kolisko M."/>
            <person name="Husnik F."/>
            <person name="Keeling P."/>
            <person name="Hampl V."/>
        </authorList>
    </citation>
    <scope>NUCLEOTIDE SEQUENCE [LARGE SCALE GENOMIC DNA]</scope>
    <source>
        <strain evidence="1">ST1C</strain>
    </source>
</reference>
<dbReference type="Proteomes" id="UP000324800">
    <property type="component" value="Unassembled WGS sequence"/>
</dbReference>
<proteinExistence type="predicted"/>
<accession>A0A5J4RI75</accession>
<sequence length="183" mass="21381">TTLKKEIIEKNKNLKEEFSKIKKLNDERICTILNVSEESPKDVRTPIRASAVIEQSYAEVRRIVGPSFTHSMYYSSSSRNKTGKYGPTSKLRKKQIISAMLASMRIREIPTEYQKVGYTDTHVVQITDYNPAVPTYYKLFSTALNLEMEAFLFDKCRIVSDEEIQLMKQRYEAKLIRRKIKRK</sequence>
<comment type="caution">
    <text evidence="1">The sequence shown here is derived from an EMBL/GenBank/DDBJ whole genome shotgun (WGS) entry which is preliminary data.</text>
</comment>
<organism evidence="1 2">
    <name type="scientific">Streblomastix strix</name>
    <dbReference type="NCBI Taxonomy" id="222440"/>
    <lineage>
        <taxon>Eukaryota</taxon>
        <taxon>Metamonada</taxon>
        <taxon>Preaxostyla</taxon>
        <taxon>Oxymonadida</taxon>
        <taxon>Streblomastigidae</taxon>
        <taxon>Streblomastix</taxon>
    </lineage>
</organism>
<evidence type="ECO:0000313" key="2">
    <source>
        <dbReference type="Proteomes" id="UP000324800"/>
    </source>
</evidence>
<name>A0A5J4RI75_9EUKA</name>
<feature type="non-terminal residue" evidence="1">
    <location>
        <position position="1"/>
    </location>
</feature>
<dbReference type="EMBL" id="SNRW01042156">
    <property type="protein sequence ID" value="KAA6333607.1"/>
    <property type="molecule type" value="Genomic_DNA"/>
</dbReference>
<protein>
    <submittedName>
        <fullName evidence="1">Uncharacterized protein</fullName>
    </submittedName>
</protein>